<keyword evidence="6 8" id="KW-0472">Membrane</keyword>
<dbReference type="SUPFAM" id="SSF82866">
    <property type="entry name" value="Multidrug efflux transporter AcrB transmembrane domain"/>
    <property type="match status" value="2"/>
</dbReference>
<evidence type="ECO:0000256" key="4">
    <source>
        <dbReference type="ARBA" id="ARBA00022692"/>
    </source>
</evidence>
<dbReference type="PANTHER" id="PTHR33406">
    <property type="entry name" value="MEMBRANE PROTEIN MJ1562-RELATED"/>
    <property type="match status" value="1"/>
</dbReference>
<gene>
    <name evidence="10" type="ORF">ACFSUC_10035</name>
</gene>
<dbReference type="Gene3D" id="1.20.1640.10">
    <property type="entry name" value="Multidrug efflux transporter AcrB transmembrane domain"/>
    <property type="match status" value="2"/>
</dbReference>
<feature type="transmembrane region" description="Helical" evidence="8">
    <location>
        <begin position="204"/>
        <end position="222"/>
    </location>
</feature>
<comment type="similarity">
    <text evidence="2">Belongs to the resistance-nodulation-cell division (RND) (TC 2.A.6) family. MmpL subfamily.</text>
</comment>
<feature type="transmembrane region" description="Helical" evidence="8">
    <location>
        <begin position="624"/>
        <end position="643"/>
    </location>
</feature>
<reference evidence="11" key="1">
    <citation type="journal article" date="2019" name="Int. J. Syst. Evol. Microbiol.">
        <title>The Global Catalogue of Microorganisms (GCM) 10K type strain sequencing project: providing services to taxonomists for standard genome sequencing and annotation.</title>
        <authorList>
            <consortium name="The Broad Institute Genomics Platform"/>
            <consortium name="The Broad Institute Genome Sequencing Center for Infectious Disease"/>
            <person name="Wu L."/>
            <person name="Ma J."/>
        </authorList>
    </citation>
    <scope>NUCLEOTIDE SEQUENCE [LARGE SCALE GENOMIC DNA]</scope>
    <source>
        <strain evidence="11">KCTC 33676</strain>
    </source>
</reference>
<feature type="transmembrane region" description="Helical" evidence="8">
    <location>
        <begin position="229"/>
        <end position="250"/>
    </location>
</feature>
<feature type="domain" description="SSD" evidence="9">
    <location>
        <begin position="264"/>
        <end position="359"/>
    </location>
</feature>
<keyword evidence="11" id="KW-1185">Reference proteome</keyword>
<evidence type="ECO:0000313" key="11">
    <source>
        <dbReference type="Proteomes" id="UP001597497"/>
    </source>
</evidence>
<feature type="transmembrane region" description="Helical" evidence="8">
    <location>
        <begin position="409"/>
        <end position="429"/>
    </location>
</feature>
<dbReference type="InterPro" id="IPR004869">
    <property type="entry name" value="MMPL_dom"/>
</dbReference>
<keyword evidence="5 8" id="KW-1133">Transmembrane helix</keyword>
<feature type="transmembrane region" description="Helical" evidence="8">
    <location>
        <begin position="591"/>
        <end position="612"/>
    </location>
</feature>
<dbReference type="RefSeq" id="WP_379929414.1">
    <property type="nucleotide sequence ID" value="NZ_JBHUMM010000023.1"/>
</dbReference>
<comment type="subcellular location">
    <subcellularLocation>
        <location evidence="1">Cell membrane</location>
        <topology evidence="1">Multi-pass membrane protein</topology>
    </subcellularLocation>
</comment>
<sequence length="749" mass="81884">MDQQVSEKKGLAKLVGGTYSRWITLGIWISLVVILNAVFPQGNSQTNENAQNLADSLPSVQAEQIAKQEFPSESGVPALIVLHREKGMTDGDVQIVQQLTAAFTQEPLPNQSLIVPLHELPLPAVKGQLSEDGSTFVLPIFFNKEADVDQLKESMDQFQERVDQITNADLFAADVDSSEELSARITGPVGIQIDATGLFSDADVSLLIATVILVLVFLLLIYRSPILALIPLVAVGFAYGVISPLLGWMAREEWIVVDSQGLSIMTVLLFGAGTDYCLFLIARFRQLLMVESSKTKALFQAVTGSTGAIAMSGFTVVISLLALLLADYGGLNRFAIPFSLSILIMMIASITLVPAMLAIIGRTSFFPFVPRTLEMRRERAQRKGKPEPKPQKPNRFGVMIGNWITQKPWTVILATIVLLGSFAAFSPQVKYTFDTLSSFPEDVPSREGFQLIGEHFSQGELAPAKVIVDTEGKDLPLQEKLGELEKVAKVLEPKSGQNNPDIVSAEVEFTLNPYGNEAMDFIPLLMEETRKILQDAGIADADSKVWIAGQTAEQYDTRETTDADAKRIIPVVIIMIALLLLLYLRSFIAMLYLMGTVLLSYFSALGLGWIVIHYFMGADAIQGFIPLYAFVFLVALGEDYNIFMVSSIWKKRKQMPLKQAIREGVAETGSVITSAGLILAGTFAVLATLPIQVLVHFGLITAIGVLLDTFIVRPFLVPAITSVLGSLAFWPGKHREVETATEQGATTHL</sequence>
<protein>
    <submittedName>
        <fullName evidence="10">MMPL family transporter</fullName>
    </submittedName>
</protein>
<feature type="transmembrane region" description="Helical" evidence="8">
    <location>
        <begin position="302"/>
        <end position="326"/>
    </location>
</feature>
<feature type="transmembrane region" description="Helical" evidence="8">
    <location>
        <begin position="21"/>
        <end position="39"/>
    </location>
</feature>
<feature type="transmembrane region" description="Helical" evidence="8">
    <location>
        <begin position="338"/>
        <end position="361"/>
    </location>
</feature>
<evidence type="ECO:0000259" key="9">
    <source>
        <dbReference type="PROSITE" id="PS50156"/>
    </source>
</evidence>
<evidence type="ECO:0000256" key="8">
    <source>
        <dbReference type="SAM" id="Phobius"/>
    </source>
</evidence>
<proteinExistence type="inferred from homology"/>
<dbReference type="EMBL" id="JBHUMM010000023">
    <property type="protein sequence ID" value="MFD2671942.1"/>
    <property type="molecule type" value="Genomic_DNA"/>
</dbReference>
<dbReference type="Pfam" id="PF03176">
    <property type="entry name" value="MMPL"/>
    <property type="match status" value="2"/>
</dbReference>
<dbReference type="InterPro" id="IPR000731">
    <property type="entry name" value="SSD"/>
</dbReference>
<evidence type="ECO:0000313" key="10">
    <source>
        <dbReference type="EMBL" id="MFD2671942.1"/>
    </source>
</evidence>
<feature type="transmembrane region" description="Helical" evidence="8">
    <location>
        <begin position="568"/>
        <end position="584"/>
    </location>
</feature>
<evidence type="ECO:0000256" key="1">
    <source>
        <dbReference type="ARBA" id="ARBA00004651"/>
    </source>
</evidence>
<dbReference type="PANTHER" id="PTHR33406:SF6">
    <property type="entry name" value="MEMBRANE PROTEIN YDGH-RELATED"/>
    <property type="match status" value="1"/>
</dbReference>
<evidence type="ECO:0000256" key="6">
    <source>
        <dbReference type="ARBA" id="ARBA00023136"/>
    </source>
</evidence>
<feature type="transmembrane region" description="Helical" evidence="8">
    <location>
        <begin position="693"/>
        <end position="712"/>
    </location>
</feature>
<dbReference type="PROSITE" id="PS50156">
    <property type="entry name" value="SSD"/>
    <property type="match status" value="2"/>
</dbReference>
<keyword evidence="3" id="KW-1003">Cell membrane</keyword>
<keyword evidence="4 8" id="KW-0812">Transmembrane</keyword>
<dbReference type="InterPro" id="IPR050545">
    <property type="entry name" value="Mycobact_MmpL"/>
</dbReference>
<evidence type="ECO:0000256" key="2">
    <source>
        <dbReference type="ARBA" id="ARBA00010157"/>
    </source>
</evidence>
<evidence type="ECO:0000256" key="5">
    <source>
        <dbReference type="ARBA" id="ARBA00022989"/>
    </source>
</evidence>
<feature type="transmembrane region" description="Helical" evidence="8">
    <location>
        <begin position="664"/>
        <end position="687"/>
    </location>
</feature>
<dbReference type="Proteomes" id="UP001597497">
    <property type="component" value="Unassembled WGS sequence"/>
</dbReference>
<comment type="caution">
    <text evidence="10">The sequence shown here is derived from an EMBL/GenBank/DDBJ whole genome shotgun (WGS) entry which is preliminary data.</text>
</comment>
<name>A0ABW5RA64_9BACL</name>
<evidence type="ECO:0000256" key="7">
    <source>
        <dbReference type="SAM" id="Coils"/>
    </source>
</evidence>
<accession>A0ABW5RA64</accession>
<feature type="coiled-coil region" evidence="7">
    <location>
        <begin position="141"/>
        <end position="168"/>
    </location>
</feature>
<feature type="transmembrane region" description="Helical" evidence="8">
    <location>
        <begin position="262"/>
        <end position="281"/>
    </location>
</feature>
<keyword evidence="7" id="KW-0175">Coiled coil</keyword>
<evidence type="ECO:0000256" key="3">
    <source>
        <dbReference type="ARBA" id="ARBA00022475"/>
    </source>
</evidence>
<organism evidence="10 11">
    <name type="scientific">Marinicrinis sediminis</name>
    <dbReference type="NCBI Taxonomy" id="1652465"/>
    <lineage>
        <taxon>Bacteria</taxon>
        <taxon>Bacillati</taxon>
        <taxon>Bacillota</taxon>
        <taxon>Bacilli</taxon>
        <taxon>Bacillales</taxon>
        <taxon>Paenibacillaceae</taxon>
    </lineage>
</organism>
<feature type="domain" description="SSD" evidence="9">
    <location>
        <begin position="596"/>
        <end position="722"/>
    </location>
</feature>